<dbReference type="GO" id="GO:0005524">
    <property type="term" value="F:ATP binding"/>
    <property type="evidence" value="ECO:0007669"/>
    <property type="project" value="UniProtKB-KW"/>
</dbReference>
<comment type="caution">
    <text evidence="3">The sequence shown here is derived from an EMBL/GenBank/DDBJ whole genome shotgun (WGS) entry which is preliminary data.</text>
</comment>
<protein>
    <submittedName>
        <fullName evidence="3">ATP-binding protein</fullName>
    </submittedName>
</protein>
<accession>A0A3R8JMX6</accession>
<dbReference type="Proteomes" id="UP000274920">
    <property type="component" value="Unassembled WGS sequence"/>
</dbReference>
<organism evidence="3 4">
    <name type="scientific">Schaedlerella arabinosiphila</name>
    <dbReference type="NCBI Taxonomy" id="2044587"/>
    <lineage>
        <taxon>Bacteria</taxon>
        <taxon>Bacillati</taxon>
        <taxon>Bacillota</taxon>
        <taxon>Clostridia</taxon>
        <taxon>Lachnospirales</taxon>
        <taxon>Lachnospiraceae</taxon>
        <taxon>Schaedlerella</taxon>
    </lineage>
</organism>
<dbReference type="SUPFAM" id="SSF52540">
    <property type="entry name" value="P-loop containing nucleoside triphosphate hydrolases"/>
    <property type="match status" value="1"/>
</dbReference>
<dbReference type="EMBL" id="RHJS01000002">
    <property type="protein sequence ID" value="RRK31657.1"/>
    <property type="molecule type" value="Genomic_DNA"/>
</dbReference>
<dbReference type="PANTHER" id="PTHR48103:SF2">
    <property type="entry name" value="MIDASIN"/>
    <property type="match status" value="1"/>
</dbReference>
<evidence type="ECO:0000313" key="3">
    <source>
        <dbReference type="EMBL" id="RRK31657.1"/>
    </source>
</evidence>
<proteinExistence type="predicted"/>
<dbReference type="InterPro" id="IPR027417">
    <property type="entry name" value="P-loop_NTPase"/>
</dbReference>
<evidence type="ECO:0000313" key="4">
    <source>
        <dbReference type="Proteomes" id="UP000274920"/>
    </source>
</evidence>
<evidence type="ECO:0000256" key="1">
    <source>
        <dbReference type="ARBA" id="ARBA00022741"/>
    </source>
</evidence>
<keyword evidence="2 3" id="KW-0067">ATP-binding</keyword>
<keyword evidence="4" id="KW-1185">Reference proteome</keyword>
<reference evidence="3" key="1">
    <citation type="submission" date="2018-10" db="EMBL/GenBank/DDBJ databases">
        <title>Schaedlerella arabinophila gen. nov. sp. nov., isolated from the mouse intestinal tract and comparative analysis with the genome of the closely related altered Schaedler flora strain ASF502.</title>
        <authorList>
            <person name="Miyake S."/>
            <person name="Soh M."/>
            <person name="Seedorf H."/>
        </authorList>
    </citation>
    <scope>NUCLEOTIDE SEQUENCE [LARGE SCALE GENOMIC DNA]</scope>
    <source>
        <strain evidence="3">DSM 106076</strain>
    </source>
</reference>
<dbReference type="PANTHER" id="PTHR48103">
    <property type="entry name" value="MIDASIN-RELATED"/>
    <property type="match status" value="1"/>
</dbReference>
<dbReference type="GO" id="GO:0030687">
    <property type="term" value="C:preribosome, large subunit precursor"/>
    <property type="evidence" value="ECO:0007669"/>
    <property type="project" value="TreeGrafter"/>
</dbReference>
<dbReference type="AlphaFoldDB" id="A0A3R8JMX6"/>
<dbReference type="RefSeq" id="WP_125127288.1">
    <property type="nucleotide sequence ID" value="NZ_RHJS01000002.1"/>
</dbReference>
<gene>
    <name evidence="3" type="ORF">EBB54_10000</name>
</gene>
<dbReference type="Gene3D" id="3.40.50.300">
    <property type="entry name" value="P-loop containing nucleotide triphosphate hydrolases"/>
    <property type="match status" value="1"/>
</dbReference>
<evidence type="ECO:0000256" key="2">
    <source>
        <dbReference type="ARBA" id="ARBA00022840"/>
    </source>
</evidence>
<keyword evidence="1" id="KW-0547">Nucleotide-binding</keyword>
<sequence>MSVSINNIFNYSRPLPEPFDTITNKKVKVSSKYGDGSTASTLCATVIKAVHAVCRCMNGSGEGAVGVIDHRTVAEYKSSMGPDAYHLVVYDSNSGSVTASVYDKNTEVFESYTLNASGRDGAAVMMALMPILQGDDEFQENLEQYYDQFHSGYPDMAKATECMAMLCDNAYRRIKDPACSAHIKVGVDKSGNLMRVSQAQLDSGAFAPTSVSAGEFTIFAKTGPATIKKAVSLVEHEDFVGKYGLHKRALNAVEESLVPKLPEWYIIPQEVVDICRHAQATTGRSMQMRNFLLRGPAGTGKTMGAKAIASGLHLPYMKYTCSAGTEIFDFVGMIFPDSDSASTGDAQLDKEKETLKSMGGVNYANVSKLMGLPDLDDMDYDPSGVYQALTGTENPAATSQDCMRIVLDKVTEKVRALSKRDEASKSSGQTYSYVETDFIKALKNGYVIEIQEPSTIVQPGVLVGLNSLLEQSGTITLPTGEMIERHPDAVVVVTTNTSYEGCRGMNQSVLDRMSLVRDVELPEPEVMVQRAMSVTGATDEYQVSQMVQVVNDMAEYCRKNSITDGSYGMRSLIDWIISSEITGDVYHSALYTIISKATADEMDREALISTVLEPIFAPPRKKAAV</sequence>
<dbReference type="GO" id="GO:0000027">
    <property type="term" value="P:ribosomal large subunit assembly"/>
    <property type="evidence" value="ECO:0007669"/>
    <property type="project" value="TreeGrafter"/>
</dbReference>
<name>A0A3R8JMX6_9FIRM</name>